<keyword evidence="2" id="KW-1185">Reference proteome</keyword>
<evidence type="ECO:0000313" key="1">
    <source>
        <dbReference type="EMBL" id="QYO75075.1"/>
    </source>
</evidence>
<gene>
    <name evidence="1" type="ORF">K1X15_10365</name>
</gene>
<accession>A0ABX8WAD4</accession>
<organism evidence="1 2">
    <name type="scientific">Devosia salina</name>
    <dbReference type="NCBI Taxonomy" id="2860336"/>
    <lineage>
        <taxon>Bacteria</taxon>
        <taxon>Pseudomonadati</taxon>
        <taxon>Pseudomonadota</taxon>
        <taxon>Alphaproteobacteria</taxon>
        <taxon>Hyphomicrobiales</taxon>
        <taxon>Devosiaceae</taxon>
        <taxon>Devosia</taxon>
    </lineage>
</organism>
<dbReference type="Proteomes" id="UP000825799">
    <property type="component" value="Chromosome"/>
</dbReference>
<proteinExistence type="predicted"/>
<dbReference type="EMBL" id="CP080590">
    <property type="protein sequence ID" value="QYO75075.1"/>
    <property type="molecule type" value="Genomic_DNA"/>
</dbReference>
<sequence length="86" mass="9645">MRGRGSGTNFQQVDNKLARTFTTQMETLKKFRSKNEQRVVVEHQHVHVYPGGQAVVGTVTQTGSINGFCGWTIKYPDTCSCRALVR</sequence>
<name>A0ABX8WAD4_9HYPH</name>
<evidence type="ECO:0000313" key="2">
    <source>
        <dbReference type="Proteomes" id="UP000825799"/>
    </source>
</evidence>
<protein>
    <submittedName>
        <fullName evidence="1">Uncharacterized protein</fullName>
    </submittedName>
</protein>
<dbReference type="RefSeq" id="WP_220303539.1">
    <property type="nucleotide sequence ID" value="NZ_CP080590.1"/>
</dbReference>
<reference evidence="1 2" key="1">
    <citation type="submission" date="2021-08" db="EMBL/GenBank/DDBJ databases">
        <title>Devosia salina sp. nov., isolated from the South China Sea sediment.</title>
        <authorList>
            <person name="Zhou Z."/>
        </authorList>
    </citation>
    <scope>NUCLEOTIDE SEQUENCE [LARGE SCALE GENOMIC DNA]</scope>
    <source>
        <strain evidence="1 2">SCS-3</strain>
    </source>
</reference>